<gene>
    <name evidence="1" type="ORF">Pan216_29320</name>
</gene>
<dbReference type="Proteomes" id="UP000317093">
    <property type="component" value="Chromosome"/>
</dbReference>
<proteinExistence type="predicted"/>
<name>A0A518B544_9BACT</name>
<organism evidence="1 2">
    <name type="scientific">Kolteria novifilia</name>
    <dbReference type="NCBI Taxonomy" id="2527975"/>
    <lineage>
        <taxon>Bacteria</taxon>
        <taxon>Pseudomonadati</taxon>
        <taxon>Planctomycetota</taxon>
        <taxon>Planctomycetia</taxon>
        <taxon>Kolteriales</taxon>
        <taxon>Kolteriaceae</taxon>
        <taxon>Kolteria</taxon>
    </lineage>
</organism>
<reference evidence="1 2" key="1">
    <citation type="submission" date="2019-02" db="EMBL/GenBank/DDBJ databases">
        <title>Deep-cultivation of Planctomycetes and their phenomic and genomic characterization uncovers novel biology.</title>
        <authorList>
            <person name="Wiegand S."/>
            <person name="Jogler M."/>
            <person name="Boedeker C."/>
            <person name="Pinto D."/>
            <person name="Vollmers J."/>
            <person name="Rivas-Marin E."/>
            <person name="Kohn T."/>
            <person name="Peeters S.H."/>
            <person name="Heuer A."/>
            <person name="Rast P."/>
            <person name="Oberbeckmann S."/>
            <person name="Bunk B."/>
            <person name="Jeske O."/>
            <person name="Meyerdierks A."/>
            <person name="Storesund J.E."/>
            <person name="Kallscheuer N."/>
            <person name="Luecker S."/>
            <person name="Lage O.M."/>
            <person name="Pohl T."/>
            <person name="Merkel B.J."/>
            <person name="Hornburger P."/>
            <person name="Mueller R.-W."/>
            <person name="Bruemmer F."/>
            <person name="Labrenz M."/>
            <person name="Spormann A.M."/>
            <person name="Op den Camp H."/>
            <person name="Overmann J."/>
            <person name="Amann R."/>
            <person name="Jetten M.S.M."/>
            <person name="Mascher T."/>
            <person name="Medema M.H."/>
            <person name="Devos D.P."/>
            <person name="Kaster A.-K."/>
            <person name="Ovreas L."/>
            <person name="Rohde M."/>
            <person name="Galperin M.Y."/>
            <person name="Jogler C."/>
        </authorList>
    </citation>
    <scope>NUCLEOTIDE SEQUENCE [LARGE SCALE GENOMIC DNA]</scope>
    <source>
        <strain evidence="1 2">Pan216</strain>
    </source>
</reference>
<protein>
    <submittedName>
        <fullName evidence="1">Uncharacterized protein</fullName>
    </submittedName>
</protein>
<accession>A0A518B544</accession>
<evidence type="ECO:0000313" key="1">
    <source>
        <dbReference type="EMBL" id="QDU62066.1"/>
    </source>
</evidence>
<keyword evidence="2" id="KW-1185">Reference proteome</keyword>
<dbReference type="AlphaFoldDB" id="A0A518B544"/>
<evidence type="ECO:0000313" key="2">
    <source>
        <dbReference type="Proteomes" id="UP000317093"/>
    </source>
</evidence>
<dbReference type="EMBL" id="CP036279">
    <property type="protein sequence ID" value="QDU62066.1"/>
    <property type="molecule type" value="Genomic_DNA"/>
</dbReference>
<sequence>MKFFLVEAPFDQNNIGFCSLDVEKAERFPPIFGVTRSAALANEPVVTGLAAR</sequence>
<dbReference type="KEGG" id="knv:Pan216_29320"/>